<reference evidence="3" key="1">
    <citation type="journal article" date="2019" name="Int. J. Syst. Evol. Microbiol.">
        <title>The Global Catalogue of Microorganisms (GCM) 10K type strain sequencing project: providing services to taxonomists for standard genome sequencing and annotation.</title>
        <authorList>
            <consortium name="The Broad Institute Genomics Platform"/>
            <consortium name="The Broad Institute Genome Sequencing Center for Infectious Disease"/>
            <person name="Wu L."/>
            <person name="Ma J."/>
        </authorList>
    </citation>
    <scope>NUCLEOTIDE SEQUENCE [LARGE SCALE GENOMIC DNA]</scope>
    <source>
        <strain evidence="3">CCUG 56756</strain>
    </source>
</reference>
<keyword evidence="3" id="KW-1185">Reference proteome</keyword>
<dbReference type="InterPro" id="IPR005754">
    <property type="entry name" value="Sortase"/>
</dbReference>
<dbReference type="EMBL" id="JBHTKI010000020">
    <property type="protein sequence ID" value="MFD1032296.1"/>
    <property type="molecule type" value="Genomic_DNA"/>
</dbReference>
<keyword evidence="1" id="KW-0378">Hydrolase</keyword>
<name>A0ABW3LFW4_9BACL</name>
<dbReference type="SUPFAM" id="SSF63817">
    <property type="entry name" value="Sortase"/>
    <property type="match status" value="1"/>
</dbReference>
<dbReference type="Gene3D" id="2.40.260.10">
    <property type="entry name" value="Sortase"/>
    <property type="match status" value="1"/>
</dbReference>
<accession>A0ABW3LFW4</accession>
<dbReference type="Proteomes" id="UP001597109">
    <property type="component" value="Unassembled WGS sequence"/>
</dbReference>
<dbReference type="CDD" id="cd05829">
    <property type="entry name" value="Sortase_F"/>
    <property type="match status" value="1"/>
</dbReference>
<organism evidence="2 3">
    <name type="scientific">Metaplanococcus flavidus</name>
    <dbReference type="NCBI Taxonomy" id="569883"/>
    <lineage>
        <taxon>Bacteria</taxon>
        <taxon>Bacillati</taxon>
        <taxon>Bacillota</taxon>
        <taxon>Bacilli</taxon>
        <taxon>Bacillales</taxon>
        <taxon>Caryophanaceae</taxon>
        <taxon>Metaplanococcus</taxon>
    </lineage>
</organism>
<evidence type="ECO:0000313" key="3">
    <source>
        <dbReference type="Proteomes" id="UP001597109"/>
    </source>
</evidence>
<gene>
    <name evidence="2" type="ORF">ACFQ1X_12720</name>
</gene>
<evidence type="ECO:0000313" key="2">
    <source>
        <dbReference type="EMBL" id="MFD1032296.1"/>
    </source>
</evidence>
<protein>
    <submittedName>
        <fullName evidence="2">Class F sortase</fullName>
    </submittedName>
</protein>
<dbReference type="InterPro" id="IPR042001">
    <property type="entry name" value="Sortase_F"/>
</dbReference>
<dbReference type="Pfam" id="PF04203">
    <property type="entry name" value="Sortase"/>
    <property type="match status" value="1"/>
</dbReference>
<sequence>MQCPQLLPEDWYLENGFKTKFSLFLIGAAILLSGCQETTDEVSVRSKDAGFAAERTYSAPAITAGAPAENPINASKREGLVPEKISIPAIGVEATTLHLGVKENGEMDVPETIEDVSWFEPGYKPGDNGRAVIAGHVDGLEGPAVFWDLAELEAGDEIIVAGAGEKLVFRVYAMESVDLELADIQSIFGYRSSPELVLITCSGDYDHNRGTREKRLIVYAELIED</sequence>
<dbReference type="InterPro" id="IPR023365">
    <property type="entry name" value="Sortase_dom-sf"/>
</dbReference>
<dbReference type="RefSeq" id="WP_379082918.1">
    <property type="nucleotide sequence ID" value="NZ_JBHTKI010000020.1"/>
</dbReference>
<evidence type="ECO:0000256" key="1">
    <source>
        <dbReference type="ARBA" id="ARBA00022801"/>
    </source>
</evidence>
<proteinExistence type="predicted"/>
<comment type="caution">
    <text evidence="2">The sequence shown here is derived from an EMBL/GenBank/DDBJ whole genome shotgun (WGS) entry which is preliminary data.</text>
</comment>